<keyword evidence="6 7" id="KW-0539">Nucleus</keyword>
<dbReference type="AlphaFoldDB" id="A0AAD4SL80"/>
<dbReference type="EMBL" id="JAJJMB010010184">
    <property type="protein sequence ID" value="KAI3910563.1"/>
    <property type="molecule type" value="Genomic_DNA"/>
</dbReference>
<evidence type="ECO:0000313" key="11">
    <source>
        <dbReference type="Proteomes" id="UP001202328"/>
    </source>
</evidence>
<feature type="region of interest" description="Disordered" evidence="8">
    <location>
        <begin position="343"/>
        <end position="385"/>
    </location>
</feature>
<comment type="function">
    <text evidence="7">Component of the SMC5-SMC6 complex, that promotes sister chromatid alignment after DNA damage and facilitates double-stranded DNA breaks (DSBs) repair via homologous recombination between sister chromatids.</text>
</comment>
<evidence type="ECO:0000256" key="5">
    <source>
        <dbReference type="ARBA" id="ARBA00023204"/>
    </source>
</evidence>
<feature type="region of interest" description="Disordered" evidence="8">
    <location>
        <begin position="1"/>
        <end position="53"/>
    </location>
</feature>
<dbReference type="GO" id="GO:0030915">
    <property type="term" value="C:Smc5-Smc6 complex"/>
    <property type="evidence" value="ECO:0007669"/>
    <property type="project" value="UniProtKB-UniRule"/>
</dbReference>
<evidence type="ECO:0000256" key="6">
    <source>
        <dbReference type="ARBA" id="ARBA00023242"/>
    </source>
</evidence>
<evidence type="ECO:0000256" key="4">
    <source>
        <dbReference type="ARBA" id="ARBA00023172"/>
    </source>
</evidence>
<keyword evidence="11" id="KW-1185">Reference proteome</keyword>
<comment type="subunit">
    <text evidence="7">Component of the SMC5-SMC6 complex.</text>
</comment>
<gene>
    <name evidence="10" type="ORF">MKW98_027845</name>
</gene>
<organism evidence="10 11">
    <name type="scientific">Papaver atlanticum</name>
    <dbReference type="NCBI Taxonomy" id="357466"/>
    <lineage>
        <taxon>Eukaryota</taxon>
        <taxon>Viridiplantae</taxon>
        <taxon>Streptophyta</taxon>
        <taxon>Embryophyta</taxon>
        <taxon>Tracheophyta</taxon>
        <taxon>Spermatophyta</taxon>
        <taxon>Magnoliopsida</taxon>
        <taxon>Ranunculales</taxon>
        <taxon>Papaveraceae</taxon>
        <taxon>Papaveroideae</taxon>
        <taxon>Papaver</taxon>
    </lineage>
</organism>
<dbReference type="InterPro" id="IPR014854">
    <property type="entry name" value="Nse4_C"/>
</dbReference>
<evidence type="ECO:0000313" key="10">
    <source>
        <dbReference type="EMBL" id="KAI3910563.1"/>
    </source>
</evidence>
<reference evidence="10" key="1">
    <citation type="submission" date="2022-04" db="EMBL/GenBank/DDBJ databases">
        <title>A functionally conserved STORR gene fusion in Papaver species that diverged 16.8 million years ago.</title>
        <authorList>
            <person name="Catania T."/>
        </authorList>
    </citation>
    <scope>NUCLEOTIDE SEQUENCE</scope>
    <source>
        <strain evidence="10">S-188037</strain>
    </source>
</reference>
<keyword evidence="3 7" id="KW-0227">DNA damage</keyword>
<dbReference type="PANTHER" id="PTHR16140:SF0">
    <property type="entry name" value="NON-STRUCTURAL MAINTENANCE OF CHROMOSOMES ELEMENT 4"/>
    <property type="match status" value="1"/>
</dbReference>
<accession>A0AAD4SL80</accession>
<feature type="compositionally biased region" description="Acidic residues" evidence="8">
    <location>
        <begin position="206"/>
        <end position="217"/>
    </location>
</feature>
<evidence type="ECO:0000259" key="9">
    <source>
        <dbReference type="Pfam" id="PF08743"/>
    </source>
</evidence>
<protein>
    <recommendedName>
        <fullName evidence="7">Non-structural maintenance of chromosomes element 4</fullName>
    </recommendedName>
</protein>
<dbReference type="InterPro" id="IPR027786">
    <property type="entry name" value="Nse4/EID"/>
</dbReference>
<dbReference type="GO" id="GO:0005634">
    <property type="term" value="C:nucleus"/>
    <property type="evidence" value="ECO:0007669"/>
    <property type="project" value="UniProtKB-SubCell"/>
</dbReference>
<comment type="caution">
    <text evidence="10">The sequence shown here is derived from an EMBL/GenBank/DDBJ whole genome shotgun (WGS) entry which is preliminary data.</text>
</comment>
<dbReference type="PANTHER" id="PTHR16140">
    <property type="entry name" value="NON-STRUCTURAL MAINTENANCE OF CHROMOSOMES ELEMENT 4"/>
    <property type="match status" value="1"/>
</dbReference>
<feature type="compositionally biased region" description="Basic and acidic residues" evidence="8">
    <location>
        <begin position="1"/>
        <end position="17"/>
    </location>
</feature>
<evidence type="ECO:0000256" key="3">
    <source>
        <dbReference type="ARBA" id="ARBA00022763"/>
    </source>
</evidence>
<feature type="region of interest" description="Disordered" evidence="8">
    <location>
        <begin position="191"/>
        <end position="217"/>
    </location>
</feature>
<evidence type="ECO:0000256" key="7">
    <source>
        <dbReference type="RuleBase" id="RU365071"/>
    </source>
</evidence>
<evidence type="ECO:0000256" key="1">
    <source>
        <dbReference type="ARBA" id="ARBA00004123"/>
    </source>
</evidence>
<comment type="subcellular location">
    <subcellularLocation>
        <location evidence="1 7">Nucleus</location>
    </subcellularLocation>
</comment>
<proteinExistence type="inferred from homology"/>
<dbReference type="Proteomes" id="UP001202328">
    <property type="component" value="Unassembled WGS sequence"/>
</dbReference>
<dbReference type="GO" id="GO:0006281">
    <property type="term" value="P:DNA repair"/>
    <property type="evidence" value="ECO:0007669"/>
    <property type="project" value="UniProtKB-UniRule"/>
</dbReference>
<dbReference type="Pfam" id="PF08743">
    <property type="entry name" value="Nse4_C"/>
    <property type="match status" value="1"/>
</dbReference>
<sequence length="426" mass="47635">MSTRIPESDFRSTRNRGEVGVNGRRVKPEPGSRRRHRVESEQPETSESRNGVADRRVLRSKYLALRNMIHDEREDISDANSDKFKSVFNEVENLHQMVTKPREQVADAEALLGIANTLVTSVKAQNSDGVTPNDFISCMLQKFGKQNGGQARTLGWKDVGLEVCHIFMKVPGCSTMVGPMDVEVKQRKIVTQRKRTRKPTTTERPEDLDDAEEEQTTDTDRNMITMYDILKKNKRVMLDNLLLNRVSFAQTVENLFALSFLVKDGRVKITVDANGRHLVTPRNGPTPDQVASGVAAYNHFVLRLDFKDWQLMKDTVTIGEELMPHRTPANISSDTQGEVIGGNIQGDSQREVTGKSSHGARASTQKEVISESSEGATAGNQTTPIRKFSRNRGLIIQEDSVIEDSPENVNPNLSAAAIRKGKRKLR</sequence>
<feature type="compositionally biased region" description="Polar residues" evidence="8">
    <location>
        <begin position="362"/>
        <end position="384"/>
    </location>
</feature>
<feature type="domain" description="Non-structural maintenance of chromosome element 4 C-terminal" evidence="9">
    <location>
        <begin position="237"/>
        <end position="323"/>
    </location>
</feature>
<keyword evidence="5 7" id="KW-0234">DNA repair</keyword>
<comment type="similarity">
    <text evidence="2 7">Belongs to the NSE4 family.</text>
</comment>
<evidence type="ECO:0000256" key="2">
    <source>
        <dbReference type="ARBA" id="ARBA00008997"/>
    </source>
</evidence>
<keyword evidence="4 7" id="KW-0233">DNA recombination</keyword>
<name>A0AAD4SL80_9MAGN</name>
<evidence type="ECO:0000256" key="8">
    <source>
        <dbReference type="SAM" id="MobiDB-lite"/>
    </source>
</evidence>
<dbReference type="GO" id="GO:0006310">
    <property type="term" value="P:DNA recombination"/>
    <property type="evidence" value="ECO:0007669"/>
    <property type="project" value="UniProtKB-UniRule"/>
</dbReference>